<evidence type="ECO:0000313" key="1">
    <source>
        <dbReference type="EMBL" id="RYM38742.1"/>
    </source>
</evidence>
<sequence>MACDLTNPAQKNVGVSLLAKRSCQSIQISTDRSNSRAGSLPQFGLVALIAGPAPTAGSGWP</sequence>
<organism evidence="1 2">
    <name type="scientific">Pseudomonas koreensis</name>
    <dbReference type="NCBI Taxonomy" id="198620"/>
    <lineage>
        <taxon>Bacteria</taxon>
        <taxon>Pseudomonadati</taxon>
        <taxon>Pseudomonadota</taxon>
        <taxon>Gammaproteobacteria</taxon>
        <taxon>Pseudomonadales</taxon>
        <taxon>Pseudomonadaceae</taxon>
        <taxon>Pseudomonas</taxon>
    </lineage>
</organism>
<accession>A0A4Q4L1G0</accession>
<proteinExistence type="predicted"/>
<comment type="caution">
    <text evidence="1">The sequence shown here is derived from an EMBL/GenBank/DDBJ whole genome shotgun (WGS) entry which is preliminary data.</text>
</comment>
<evidence type="ECO:0000313" key="2">
    <source>
        <dbReference type="Proteomes" id="UP000291107"/>
    </source>
</evidence>
<dbReference type="Proteomes" id="UP000291107">
    <property type="component" value="Unassembled WGS sequence"/>
</dbReference>
<dbReference type="EMBL" id="SEUB01000009">
    <property type="protein sequence ID" value="RYM38742.1"/>
    <property type="molecule type" value="Genomic_DNA"/>
</dbReference>
<dbReference type="AlphaFoldDB" id="A0A4Q4L1G0"/>
<protein>
    <submittedName>
        <fullName evidence="1">Uncharacterized protein</fullName>
    </submittedName>
</protein>
<gene>
    <name evidence="1" type="ORF">EVS84_23335</name>
</gene>
<name>A0A4Q4L1G0_9PSED</name>
<reference evidence="1 2" key="1">
    <citation type="submission" date="2019-02" db="EMBL/GenBank/DDBJ databases">
        <title>Genome of Pseudomonas korensis isolated from heavy metal contaminated environment.</title>
        <authorList>
            <person name="Ayangbenro A.S."/>
            <person name="Babalola O."/>
        </authorList>
    </citation>
    <scope>NUCLEOTIDE SEQUENCE [LARGE SCALE GENOMIC DNA]</scope>
    <source>
        <strain evidence="1 2">AB36</strain>
    </source>
</reference>